<name>A0A645F7F6_9ZZZZ</name>
<comment type="caution">
    <text evidence="1">The sequence shown here is derived from an EMBL/GenBank/DDBJ whole genome shotgun (WGS) entry which is preliminary data.</text>
</comment>
<dbReference type="AlphaFoldDB" id="A0A645F7F6"/>
<gene>
    <name evidence="1" type="ORF">SDC9_157600</name>
</gene>
<protein>
    <submittedName>
        <fullName evidence="1">Uncharacterized protein</fullName>
    </submittedName>
</protein>
<proteinExistence type="predicted"/>
<evidence type="ECO:0000313" key="1">
    <source>
        <dbReference type="EMBL" id="MPN10305.1"/>
    </source>
</evidence>
<reference evidence="1" key="1">
    <citation type="submission" date="2019-08" db="EMBL/GenBank/DDBJ databases">
        <authorList>
            <person name="Kucharzyk K."/>
            <person name="Murdoch R.W."/>
            <person name="Higgins S."/>
            <person name="Loffler F."/>
        </authorList>
    </citation>
    <scope>NUCLEOTIDE SEQUENCE</scope>
</reference>
<accession>A0A645F7F6</accession>
<organism evidence="1">
    <name type="scientific">bioreactor metagenome</name>
    <dbReference type="NCBI Taxonomy" id="1076179"/>
    <lineage>
        <taxon>unclassified sequences</taxon>
        <taxon>metagenomes</taxon>
        <taxon>ecological metagenomes</taxon>
    </lineage>
</organism>
<dbReference type="EMBL" id="VSSQ01056447">
    <property type="protein sequence ID" value="MPN10305.1"/>
    <property type="molecule type" value="Genomic_DNA"/>
</dbReference>
<sequence>MRQIAVKTGAFDHICNDHNWRHARLPRRLNKRRIVEIGQASIRLDHIAENAQISDMRQRLLQNLAVHVRIDIAVNIYCA</sequence>